<dbReference type="GO" id="GO:0004674">
    <property type="term" value="F:protein serine/threonine kinase activity"/>
    <property type="evidence" value="ECO:0007669"/>
    <property type="project" value="UniProtKB-KW"/>
</dbReference>
<keyword evidence="7" id="KW-0067">ATP-binding</keyword>
<dbReference type="Pfam" id="PF12222">
    <property type="entry name" value="PNGaseA"/>
    <property type="match status" value="1"/>
</dbReference>
<dbReference type="GO" id="GO:0005886">
    <property type="term" value="C:plasma membrane"/>
    <property type="evidence" value="ECO:0007669"/>
    <property type="project" value="TreeGrafter"/>
</dbReference>
<reference evidence="14" key="1">
    <citation type="submission" date="2018-01" db="EMBL/GenBank/DDBJ databases">
        <authorList>
            <person name="Mao J.F."/>
        </authorList>
    </citation>
    <scope>NUCLEOTIDE SEQUENCE</scope>
    <source>
        <strain evidence="14">Huo1</strain>
        <tissue evidence="14">Leaf</tissue>
    </source>
</reference>
<dbReference type="PANTHER" id="PTHR27002">
    <property type="entry name" value="RECEPTOR-LIKE SERINE/THREONINE-PROTEIN KINASE SD1-8"/>
    <property type="match status" value="1"/>
</dbReference>
<dbReference type="InterPro" id="IPR008271">
    <property type="entry name" value="Ser/Thr_kinase_AS"/>
</dbReference>
<dbReference type="PANTHER" id="PTHR27002:SF851">
    <property type="entry name" value="G-TYPE LECTIN S-RECEPTOR-LIKE SERINE_THREONINE-PROTEIN KINASE SD1-1"/>
    <property type="match status" value="1"/>
</dbReference>
<dbReference type="GO" id="GO:0005524">
    <property type="term" value="F:ATP binding"/>
    <property type="evidence" value="ECO:0007669"/>
    <property type="project" value="UniProtKB-KW"/>
</dbReference>
<feature type="domain" description="Protein kinase" evidence="13">
    <location>
        <begin position="217"/>
        <end position="510"/>
    </location>
</feature>
<accession>A0A8X8W3C2</accession>
<evidence type="ECO:0000256" key="4">
    <source>
        <dbReference type="ARBA" id="ARBA00022729"/>
    </source>
</evidence>
<dbReference type="SUPFAM" id="SSF56112">
    <property type="entry name" value="Protein kinase-like (PK-like)"/>
    <property type="match status" value="1"/>
</dbReference>
<evidence type="ECO:0000256" key="3">
    <source>
        <dbReference type="ARBA" id="ARBA00022679"/>
    </source>
</evidence>
<keyword evidence="6" id="KW-0418">Kinase</keyword>
<evidence type="ECO:0000256" key="7">
    <source>
        <dbReference type="ARBA" id="ARBA00022840"/>
    </source>
</evidence>
<evidence type="ECO:0000256" key="12">
    <source>
        <dbReference type="SAM" id="MobiDB-lite"/>
    </source>
</evidence>
<dbReference type="InterPro" id="IPR001245">
    <property type="entry name" value="Ser-Thr/Tyr_kinase_cat_dom"/>
</dbReference>
<dbReference type="InterPro" id="IPR011009">
    <property type="entry name" value="Kinase-like_dom_sf"/>
</dbReference>
<dbReference type="PROSITE" id="PS00108">
    <property type="entry name" value="PROTEIN_KINASE_ST"/>
    <property type="match status" value="1"/>
</dbReference>
<dbReference type="InterPro" id="IPR000719">
    <property type="entry name" value="Prot_kinase_dom"/>
</dbReference>
<dbReference type="AlphaFoldDB" id="A0A8X8W3C2"/>
<keyword evidence="3" id="KW-0808">Transferase</keyword>
<dbReference type="Pfam" id="PF11883">
    <property type="entry name" value="DUF3403"/>
    <property type="match status" value="1"/>
</dbReference>
<gene>
    <name evidence="14" type="ORF">SASPL_152478</name>
</gene>
<evidence type="ECO:0000256" key="5">
    <source>
        <dbReference type="ARBA" id="ARBA00022741"/>
    </source>
</evidence>
<evidence type="ECO:0000256" key="2">
    <source>
        <dbReference type="ARBA" id="ARBA00022527"/>
    </source>
</evidence>
<dbReference type="FunFam" id="3.30.200.20:FF:000195">
    <property type="entry name" value="G-type lectin S-receptor-like serine/threonine-protein kinase"/>
    <property type="match status" value="1"/>
</dbReference>
<feature type="compositionally biased region" description="Low complexity" evidence="12">
    <location>
        <begin position="91"/>
        <end position="107"/>
    </location>
</feature>
<comment type="catalytic activity">
    <reaction evidence="11">
        <text>L-seryl-[protein] + ATP = O-phospho-L-seryl-[protein] + ADP + H(+)</text>
        <dbReference type="Rhea" id="RHEA:17989"/>
        <dbReference type="Rhea" id="RHEA-COMP:9863"/>
        <dbReference type="Rhea" id="RHEA-COMP:11604"/>
        <dbReference type="ChEBI" id="CHEBI:15378"/>
        <dbReference type="ChEBI" id="CHEBI:29999"/>
        <dbReference type="ChEBI" id="CHEBI:30616"/>
        <dbReference type="ChEBI" id="CHEBI:83421"/>
        <dbReference type="ChEBI" id="CHEBI:456216"/>
        <dbReference type="EC" id="2.7.11.1"/>
    </reaction>
</comment>
<evidence type="ECO:0000256" key="9">
    <source>
        <dbReference type="ARBA" id="ARBA00023180"/>
    </source>
</evidence>
<dbReference type="FunFam" id="1.10.510.10:FF:001019">
    <property type="entry name" value="G-type lectin S-receptor-like serine/threonine-protein kinase B120"/>
    <property type="match status" value="1"/>
</dbReference>
<evidence type="ECO:0000259" key="13">
    <source>
        <dbReference type="PROSITE" id="PS50011"/>
    </source>
</evidence>
<comment type="caution">
    <text evidence="14">The sequence shown here is derived from an EMBL/GenBank/DDBJ whole genome shotgun (WGS) entry which is preliminary data.</text>
</comment>
<evidence type="ECO:0000313" key="14">
    <source>
        <dbReference type="EMBL" id="KAG6387291.1"/>
    </source>
</evidence>
<keyword evidence="2" id="KW-0723">Serine/threonine-protein kinase</keyword>
<name>A0A8X8W3C2_SALSN</name>
<evidence type="ECO:0000313" key="15">
    <source>
        <dbReference type="Proteomes" id="UP000298416"/>
    </source>
</evidence>
<dbReference type="InterPro" id="IPR056948">
    <property type="entry name" value="PNGaseA_N"/>
</dbReference>
<keyword evidence="15" id="KW-1185">Reference proteome</keyword>
<dbReference type="Gene3D" id="3.30.200.20">
    <property type="entry name" value="Phosphorylase Kinase, domain 1"/>
    <property type="match status" value="1"/>
</dbReference>
<organism evidence="14">
    <name type="scientific">Salvia splendens</name>
    <name type="common">Scarlet sage</name>
    <dbReference type="NCBI Taxonomy" id="180675"/>
    <lineage>
        <taxon>Eukaryota</taxon>
        <taxon>Viridiplantae</taxon>
        <taxon>Streptophyta</taxon>
        <taxon>Embryophyta</taxon>
        <taxon>Tracheophyta</taxon>
        <taxon>Spermatophyta</taxon>
        <taxon>Magnoliopsida</taxon>
        <taxon>eudicotyledons</taxon>
        <taxon>Gunneridae</taxon>
        <taxon>Pentapetalae</taxon>
        <taxon>asterids</taxon>
        <taxon>lamiids</taxon>
        <taxon>Lamiales</taxon>
        <taxon>Lamiaceae</taxon>
        <taxon>Nepetoideae</taxon>
        <taxon>Mentheae</taxon>
        <taxon>Salviinae</taxon>
        <taxon>Salvia</taxon>
        <taxon>Salvia subgen. Calosphace</taxon>
        <taxon>core Calosphace</taxon>
    </lineage>
</organism>
<dbReference type="EC" id="2.7.11.1" evidence="1"/>
<feature type="region of interest" description="Disordered" evidence="12">
    <location>
        <begin position="85"/>
        <end position="118"/>
    </location>
</feature>
<evidence type="ECO:0000256" key="8">
    <source>
        <dbReference type="ARBA" id="ARBA00023157"/>
    </source>
</evidence>
<protein>
    <recommendedName>
        <fullName evidence="1">non-specific serine/threonine protein kinase</fullName>
        <ecNumber evidence="1">2.7.11.1</ecNumber>
    </recommendedName>
</protein>
<evidence type="ECO:0000256" key="1">
    <source>
        <dbReference type="ARBA" id="ARBA00012513"/>
    </source>
</evidence>
<dbReference type="Pfam" id="PF07714">
    <property type="entry name" value="PK_Tyr_Ser-Thr"/>
    <property type="match status" value="1"/>
</dbReference>
<keyword evidence="5" id="KW-0547">Nucleotide-binding</keyword>
<keyword evidence="4" id="KW-0732">Signal</keyword>
<dbReference type="Proteomes" id="UP000298416">
    <property type="component" value="Unassembled WGS sequence"/>
</dbReference>
<evidence type="ECO:0000256" key="6">
    <source>
        <dbReference type="ARBA" id="ARBA00022777"/>
    </source>
</evidence>
<dbReference type="EMBL" id="PNBA02000021">
    <property type="protein sequence ID" value="KAG6387291.1"/>
    <property type="molecule type" value="Genomic_DNA"/>
</dbReference>
<comment type="catalytic activity">
    <reaction evidence="10">
        <text>L-threonyl-[protein] + ATP = O-phospho-L-threonyl-[protein] + ADP + H(+)</text>
        <dbReference type="Rhea" id="RHEA:46608"/>
        <dbReference type="Rhea" id="RHEA-COMP:11060"/>
        <dbReference type="Rhea" id="RHEA-COMP:11605"/>
        <dbReference type="ChEBI" id="CHEBI:15378"/>
        <dbReference type="ChEBI" id="CHEBI:30013"/>
        <dbReference type="ChEBI" id="CHEBI:30616"/>
        <dbReference type="ChEBI" id="CHEBI:61977"/>
        <dbReference type="ChEBI" id="CHEBI:456216"/>
        <dbReference type="EC" id="2.7.11.1"/>
    </reaction>
</comment>
<keyword evidence="8" id="KW-1015">Disulfide bond</keyword>
<reference evidence="14" key="2">
    <citation type="submission" date="2020-08" db="EMBL/GenBank/DDBJ databases">
        <title>Plant Genome Project.</title>
        <authorList>
            <person name="Zhang R.-G."/>
        </authorList>
    </citation>
    <scope>NUCLEOTIDE SEQUENCE</scope>
    <source>
        <strain evidence="14">Huo1</strain>
        <tissue evidence="14">Leaf</tissue>
    </source>
</reference>
<keyword evidence="9" id="KW-0325">Glycoprotein</keyword>
<dbReference type="SMART" id="SM00220">
    <property type="entry name" value="S_TKc"/>
    <property type="match status" value="1"/>
</dbReference>
<dbReference type="InterPro" id="IPR021820">
    <property type="entry name" value="S-locus_recpt_kinase_C"/>
</dbReference>
<proteinExistence type="predicted"/>
<dbReference type="Gene3D" id="1.10.510.10">
    <property type="entry name" value="Transferase(Phosphotransferase) domain 1"/>
    <property type="match status" value="2"/>
</dbReference>
<evidence type="ECO:0000256" key="10">
    <source>
        <dbReference type="ARBA" id="ARBA00047899"/>
    </source>
</evidence>
<sequence length="510" mass="56858">MTLWWGRCGLSPAASIHFFGDRFPRSVPSTYPTYDVEITPFLGKLLDSKSHSFGFSVTKGLNFWFVDANLYLWLDSEWERTSGEVLEHTDSSSSPLSSSVKSRVSGSERPGGVVTRHDHDGIEAGAELNISGDGSGCLYYHDDLIDIRAMGSAGQDLYIRMAASESVVLAYVYGRRAKKNSSMSQEVVGLFSATHAKEGELLPFFSLPTVLKATDNFSNTSKLGEGGFGPVYRGVLEDGQEIAVKRLSKMSSQGVNELRNEVMLIAKLQHRNLVRTLGFCAQEEEYMLIYEYMPNHSLDLTLFDKEKSMLLDWQKRFDIINGIAKGLLYLHQDSRLRIIHRDLKASNILLDADIIPKISDFGLARSFGGNQTEAQTRRVIGTYFGVLVLELVSGHRNRGFLLKDHNLNLLGHAWSLYKEDSLRKLVDPCLDEAFDLGQVERAIQVGLLCVQNSPDDRPNMSSVVFMLGNEVALPQAKQPGFFAERDISIDDSSNPTASHNQLTITWTQGR</sequence>
<evidence type="ECO:0000256" key="11">
    <source>
        <dbReference type="ARBA" id="ARBA00048679"/>
    </source>
</evidence>
<dbReference type="PROSITE" id="PS50011">
    <property type="entry name" value="PROTEIN_KINASE_DOM"/>
    <property type="match status" value="1"/>
</dbReference>